<protein>
    <submittedName>
        <fullName evidence="1">Uncharacterized protein</fullName>
    </submittedName>
</protein>
<sequence>ANPENNKSYIDLSQINYAPADSNFNARVENNTEACKEVPAFETSVTMKYS</sequence>
<gene>
    <name evidence="1" type="ORF">WUBG_13265</name>
</gene>
<proteinExistence type="predicted"/>
<evidence type="ECO:0000313" key="2">
    <source>
        <dbReference type="Proteomes" id="UP000004810"/>
    </source>
</evidence>
<evidence type="ECO:0000313" key="1">
    <source>
        <dbReference type="EMBL" id="EJW75827.1"/>
    </source>
</evidence>
<feature type="non-terminal residue" evidence="1">
    <location>
        <position position="1"/>
    </location>
</feature>
<name>J9EFM1_WUCBA</name>
<dbReference type="EMBL" id="ADBV01009984">
    <property type="protein sequence ID" value="EJW75827.1"/>
    <property type="molecule type" value="Genomic_DNA"/>
</dbReference>
<reference evidence="2" key="1">
    <citation type="submission" date="2012-08" db="EMBL/GenBank/DDBJ databases">
        <title>The Genome Sequence of Wuchereria bancrofti.</title>
        <authorList>
            <person name="Nutman T.B."/>
            <person name="Fink D.L."/>
            <person name="Russ C."/>
            <person name="Young S."/>
            <person name="Zeng Q."/>
            <person name="Koehrsen M."/>
            <person name="Alvarado L."/>
            <person name="Berlin A."/>
            <person name="Chapman S.B."/>
            <person name="Chen Z."/>
            <person name="Freedman E."/>
            <person name="Gellesch M."/>
            <person name="Goldberg J."/>
            <person name="Griggs A."/>
            <person name="Gujja S."/>
            <person name="Heilman E.R."/>
            <person name="Heiman D."/>
            <person name="Hepburn T."/>
            <person name="Howarth C."/>
            <person name="Jen D."/>
            <person name="Larson L."/>
            <person name="Lewis B."/>
            <person name="Mehta T."/>
            <person name="Park D."/>
            <person name="Pearson M."/>
            <person name="Roberts A."/>
            <person name="Saif S."/>
            <person name="Shea T."/>
            <person name="Shenoy N."/>
            <person name="Sisk P."/>
            <person name="Stolte C."/>
            <person name="Sykes S."/>
            <person name="Walk T."/>
            <person name="White J."/>
            <person name="Yandava C."/>
            <person name="Haas B."/>
            <person name="Henn M.R."/>
            <person name="Nusbaum C."/>
            <person name="Birren B."/>
        </authorList>
    </citation>
    <scope>NUCLEOTIDE SEQUENCE [LARGE SCALE GENOMIC DNA]</scope>
    <source>
        <strain evidence="2">NA</strain>
    </source>
</reference>
<dbReference type="AlphaFoldDB" id="J9EFM1"/>
<dbReference type="Proteomes" id="UP000004810">
    <property type="component" value="Unassembled WGS sequence"/>
</dbReference>
<accession>J9EFM1</accession>
<organism evidence="1 2">
    <name type="scientific">Wuchereria bancrofti</name>
    <dbReference type="NCBI Taxonomy" id="6293"/>
    <lineage>
        <taxon>Eukaryota</taxon>
        <taxon>Metazoa</taxon>
        <taxon>Ecdysozoa</taxon>
        <taxon>Nematoda</taxon>
        <taxon>Chromadorea</taxon>
        <taxon>Rhabditida</taxon>
        <taxon>Spirurina</taxon>
        <taxon>Spiruromorpha</taxon>
        <taxon>Filarioidea</taxon>
        <taxon>Onchocercidae</taxon>
        <taxon>Wuchereria</taxon>
    </lineage>
</organism>
<comment type="caution">
    <text evidence="1">The sequence shown here is derived from an EMBL/GenBank/DDBJ whole genome shotgun (WGS) entry which is preliminary data.</text>
</comment>